<evidence type="ECO:0000313" key="3">
    <source>
        <dbReference type="EMBL" id="RYS77817.1"/>
    </source>
</evidence>
<dbReference type="AlphaFoldDB" id="A0A174E6K4"/>
<gene>
    <name evidence="3" type="ORF">EAI93_11945</name>
    <name evidence="2" type="ORF">ERS852456_02265</name>
</gene>
<sequence length="73" mass="8820">MTDKKTQTEIRKELLQARHRAEEAQARNRVKERNARTRRLIQEGAVLESIFPEFQTMEPSQIRQELLNRFKRI</sequence>
<dbReference type="Proteomes" id="UP000095787">
    <property type="component" value="Unassembled WGS sequence"/>
</dbReference>
<reference evidence="3 5" key="2">
    <citation type="journal article" date="2019" name="Science, e1252229">
        <title>Invertible promoters mediate bacterial phase variation, antibiotic resistance, and host adaptation in the gut.</title>
        <authorList>
            <person name="Jiang X."/>
            <person name="Hall A.B."/>
            <person name="Arthur T.D."/>
            <person name="Plichta D.R."/>
            <person name="Covington C.T."/>
            <person name="Poyet M."/>
            <person name="Crothers J."/>
            <person name="Moses P.L."/>
            <person name="Tolonen A.C."/>
            <person name="Vlamakis H."/>
            <person name="Alm E.J."/>
            <person name="Xavier R.J."/>
        </authorList>
    </citation>
    <scope>NUCLEOTIDE SEQUENCE [LARGE SCALE GENOMIC DNA]</scope>
    <source>
        <strain evidence="3">Aa_0143</strain>
        <strain evidence="5">aa_0143</strain>
    </source>
</reference>
<dbReference type="RefSeq" id="WP_008689723.1">
    <property type="nucleotide sequence ID" value="NZ_AP028249.1"/>
</dbReference>
<reference evidence="2 4" key="1">
    <citation type="submission" date="2015-09" db="EMBL/GenBank/DDBJ databases">
        <authorList>
            <consortium name="Pathogen Informatics"/>
        </authorList>
    </citation>
    <scope>NUCLEOTIDE SEQUENCE [LARGE SCALE GENOMIC DNA]</scope>
    <source>
        <strain evidence="2 4">2789STDY5834841</strain>
    </source>
</reference>
<evidence type="ECO:0000313" key="2">
    <source>
        <dbReference type="EMBL" id="CUO33401.1"/>
    </source>
</evidence>
<dbReference type="EMBL" id="RCYR01000030">
    <property type="protein sequence ID" value="RYS77817.1"/>
    <property type="molecule type" value="Genomic_DNA"/>
</dbReference>
<dbReference type="GeneID" id="97328296"/>
<organism evidence="2 4">
    <name type="scientific">[Ruminococcus] torques</name>
    <dbReference type="NCBI Taxonomy" id="33039"/>
    <lineage>
        <taxon>Bacteria</taxon>
        <taxon>Bacillati</taxon>
        <taxon>Bacillota</taxon>
        <taxon>Clostridia</taxon>
        <taxon>Lachnospirales</taxon>
        <taxon>Lachnospiraceae</taxon>
        <taxon>Mediterraneibacter</taxon>
    </lineage>
</organism>
<feature type="coiled-coil region" evidence="1">
    <location>
        <begin position="7"/>
        <end position="34"/>
    </location>
</feature>
<evidence type="ECO:0000256" key="1">
    <source>
        <dbReference type="SAM" id="Coils"/>
    </source>
</evidence>
<keyword evidence="1" id="KW-0175">Coiled coil</keyword>
<name>A0A174E6K4_9FIRM</name>
<dbReference type="EMBL" id="CYZO01000033">
    <property type="protein sequence ID" value="CUO33401.1"/>
    <property type="molecule type" value="Genomic_DNA"/>
</dbReference>
<evidence type="ECO:0000313" key="4">
    <source>
        <dbReference type="Proteomes" id="UP000095787"/>
    </source>
</evidence>
<dbReference type="Proteomes" id="UP000292665">
    <property type="component" value="Unassembled WGS sequence"/>
</dbReference>
<protein>
    <submittedName>
        <fullName evidence="3">DUF3847 domain-containing protein</fullName>
    </submittedName>
</protein>
<evidence type="ECO:0000313" key="5">
    <source>
        <dbReference type="Proteomes" id="UP000292665"/>
    </source>
</evidence>
<proteinExistence type="predicted"/>
<accession>A0A174E6K4</accession>